<accession>A0A6I3KQF9</accession>
<sequence length="209" mass="22845">MRFIVEGRWVGLPVLVLAVVSIVYAAPSASREGRAANDAPKTVGAASKFAKQLHKPGEDIGPLPGPVEEMRQAILAAAHSGDIEDLREPLDWNEMKPEVAAAAGEDPIAHWKKTSGDGNGREILAVLAEILPMRAAELPLGKDLENNIIYVWPYLAEMDLGKLTPAQEVELLQLVGPAEAKAMRDKKKWTWWRLTIGADGTWHSFKKAE</sequence>
<evidence type="ECO:0000313" key="2">
    <source>
        <dbReference type="Proteomes" id="UP000440694"/>
    </source>
</evidence>
<comment type="caution">
    <text evidence="1">The sequence shown here is derived from an EMBL/GenBank/DDBJ whole genome shotgun (WGS) entry which is preliminary data.</text>
</comment>
<proteinExistence type="predicted"/>
<gene>
    <name evidence="1" type="ORF">GIW81_16280</name>
</gene>
<name>A0A6I3KQF9_9HYPH</name>
<protein>
    <submittedName>
        <fullName evidence="1">Uncharacterized protein</fullName>
    </submittedName>
</protein>
<dbReference type="AlphaFoldDB" id="A0A6I3KQF9"/>
<keyword evidence="2" id="KW-1185">Reference proteome</keyword>
<dbReference type="Proteomes" id="UP000440694">
    <property type="component" value="Unassembled WGS sequence"/>
</dbReference>
<dbReference type="EMBL" id="WMBQ01000002">
    <property type="protein sequence ID" value="MTD95897.1"/>
    <property type="molecule type" value="Genomic_DNA"/>
</dbReference>
<organism evidence="1 2">
    <name type="scientific">Hyphomicrobium album</name>
    <dbReference type="NCBI Taxonomy" id="2665159"/>
    <lineage>
        <taxon>Bacteria</taxon>
        <taxon>Pseudomonadati</taxon>
        <taxon>Pseudomonadota</taxon>
        <taxon>Alphaproteobacteria</taxon>
        <taxon>Hyphomicrobiales</taxon>
        <taxon>Hyphomicrobiaceae</taxon>
        <taxon>Hyphomicrobium</taxon>
    </lineage>
</organism>
<dbReference type="RefSeq" id="WP_154740381.1">
    <property type="nucleotide sequence ID" value="NZ_WMBQ01000002.1"/>
</dbReference>
<reference evidence="1 2" key="1">
    <citation type="submission" date="2019-11" db="EMBL/GenBank/DDBJ databases">
        <title>Identification of a novel strain.</title>
        <authorList>
            <person name="Xu Q."/>
            <person name="Wang G."/>
        </authorList>
    </citation>
    <scope>NUCLEOTIDE SEQUENCE [LARGE SCALE GENOMIC DNA]</scope>
    <source>
        <strain evidence="2">xq</strain>
    </source>
</reference>
<evidence type="ECO:0000313" key="1">
    <source>
        <dbReference type="EMBL" id="MTD95897.1"/>
    </source>
</evidence>